<proteinExistence type="inferred from homology"/>
<keyword evidence="12" id="KW-1185">Reference proteome</keyword>
<dbReference type="InterPro" id="IPR014001">
    <property type="entry name" value="Helicase_ATP-bd"/>
</dbReference>
<dbReference type="Proteomes" id="UP000470384">
    <property type="component" value="Unassembled WGS sequence"/>
</dbReference>
<evidence type="ECO:0000256" key="3">
    <source>
        <dbReference type="ARBA" id="ARBA00022806"/>
    </source>
</evidence>
<evidence type="ECO:0000256" key="5">
    <source>
        <dbReference type="ARBA" id="ARBA00038437"/>
    </source>
</evidence>
<dbReference type="GO" id="GO:0003724">
    <property type="term" value="F:RNA helicase activity"/>
    <property type="evidence" value="ECO:0007669"/>
    <property type="project" value="InterPro"/>
</dbReference>
<dbReference type="Pfam" id="PF00270">
    <property type="entry name" value="DEAD"/>
    <property type="match status" value="1"/>
</dbReference>
<reference evidence="11 12" key="1">
    <citation type="journal article" date="2016" name="Int. J. Syst. Evol. Microbiol.">
        <title>Pyruvatibacter mobilis gen. nov., sp. nov., a marine bacterium from the culture broth of Picochlorum sp. 122.</title>
        <authorList>
            <person name="Wang G."/>
            <person name="Tang M."/>
            <person name="Wu H."/>
            <person name="Dai S."/>
            <person name="Li T."/>
            <person name="Chen C."/>
            <person name="He H."/>
            <person name="Fan J."/>
            <person name="Xiang W."/>
            <person name="Li X."/>
        </authorList>
    </citation>
    <scope>NUCLEOTIDE SEQUENCE [LARGE SCALE GENOMIC DNA]</scope>
    <source>
        <strain evidence="11 12">GYP-11</strain>
    </source>
</reference>
<dbReference type="SMART" id="SM00487">
    <property type="entry name" value="DEXDc"/>
    <property type="match status" value="1"/>
</dbReference>
<evidence type="ECO:0000256" key="6">
    <source>
        <dbReference type="PROSITE-ProRule" id="PRU00552"/>
    </source>
</evidence>
<dbReference type="Pfam" id="PF00271">
    <property type="entry name" value="Helicase_C"/>
    <property type="match status" value="1"/>
</dbReference>
<dbReference type="GeneID" id="300654793"/>
<dbReference type="GO" id="GO:0016787">
    <property type="term" value="F:hydrolase activity"/>
    <property type="evidence" value="ECO:0007669"/>
    <property type="project" value="UniProtKB-KW"/>
</dbReference>
<dbReference type="PANTHER" id="PTHR47959:SF13">
    <property type="entry name" value="ATP-DEPENDENT RNA HELICASE RHLE"/>
    <property type="match status" value="1"/>
</dbReference>
<keyword evidence="1" id="KW-0547">Nucleotide-binding</keyword>
<dbReference type="SMART" id="SM00490">
    <property type="entry name" value="HELICc"/>
    <property type="match status" value="1"/>
</dbReference>
<evidence type="ECO:0000313" key="11">
    <source>
        <dbReference type="EMBL" id="NBG96082.1"/>
    </source>
</evidence>
<evidence type="ECO:0000256" key="7">
    <source>
        <dbReference type="SAM" id="MobiDB-lite"/>
    </source>
</evidence>
<evidence type="ECO:0000256" key="4">
    <source>
        <dbReference type="ARBA" id="ARBA00022840"/>
    </source>
</evidence>
<dbReference type="SUPFAM" id="SSF52540">
    <property type="entry name" value="P-loop containing nucleoside triphosphate hydrolases"/>
    <property type="match status" value="1"/>
</dbReference>
<dbReference type="CDD" id="cd00268">
    <property type="entry name" value="DEADc"/>
    <property type="match status" value="1"/>
</dbReference>
<dbReference type="OrthoDB" id="9805696at2"/>
<keyword evidence="3 11" id="KW-0347">Helicase</keyword>
<dbReference type="InterPro" id="IPR014014">
    <property type="entry name" value="RNA_helicase_DEAD_Q_motif"/>
</dbReference>
<feature type="compositionally biased region" description="Basic and acidic residues" evidence="7">
    <location>
        <begin position="384"/>
        <end position="398"/>
    </location>
</feature>
<dbReference type="InterPro" id="IPR044742">
    <property type="entry name" value="DEAD/DEAH_RhlB"/>
</dbReference>
<feature type="domain" description="Helicase ATP-binding" evidence="8">
    <location>
        <begin position="33"/>
        <end position="208"/>
    </location>
</feature>
<feature type="region of interest" description="Disordered" evidence="7">
    <location>
        <begin position="373"/>
        <end position="463"/>
    </location>
</feature>
<dbReference type="InterPro" id="IPR011545">
    <property type="entry name" value="DEAD/DEAH_box_helicase_dom"/>
</dbReference>
<evidence type="ECO:0000256" key="2">
    <source>
        <dbReference type="ARBA" id="ARBA00022801"/>
    </source>
</evidence>
<dbReference type="InterPro" id="IPR050079">
    <property type="entry name" value="DEAD_box_RNA_helicase"/>
</dbReference>
<gene>
    <name evidence="11" type="ORF">GTQ45_10100</name>
</gene>
<dbReference type="PROSITE" id="PS51192">
    <property type="entry name" value="HELICASE_ATP_BIND_1"/>
    <property type="match status" value="1"/>
</dbReference>
<dbReference type="GO" id="GO:0005829">
    <property type="term" value="C:cytosol"/>
    <property type="evidence" value="ECO:0007669"/>
    <property type="project" value="TreeGrafter"/>
</dbReference>
<dbReference type="AlphaFoldDB" id="A0A845QBY8"/>
<accession>A0A845QBY8</accession>
<name>A0A845QBY8_9HYPH</name>
<dbReference type="GO" id="GO:0003676">
    <property type="term" value="F:nucleic acid binding"/>
    <property type="evidence" value="ECO:0007669"/>
    <property type="project" value="InterPro"/>
</dbReference>
<feature type="domain" description="Helicase C-terminal" evidence="9">
    <location>
        <begin position="232"/>
        <end position="379"/>
    </location>
</feature>
<protein>
    <submittedName>
        <fullName evidence="11">DEAD/DEAH box helicase</fullName>
    </submittedName>
</protein>
<sequence length="463" mass="50141">MTDFSSLGLAEPILRAVSAEGYTSPTPIQAKVIPAMMQGTDVLGIAQTGTGKTAAFVLPILNTLQQHMRPAQPMACRTLILSPTRELAAQIADNIRVYGKHTRPSVAVVVGGARIPAQIKALANGNDIVVATPGRLLDLVKNKAARLDAVETVVLDEADQMFDLGFMPQIKKIMAQLPKKRQTVLLSATMPKTVRDLAQAFLFKPLEVTVTPNSKPIDRIDQKVLMIPAGSKRDVLVDYLARDGVERAVVFTRTKRGADKVCKHLDMFGFAAAAIHGNKSQNQRTRSLNGFRSGKVTVLVATDIAARGIDVDGVSHVVNYELPNVAEAYVHRVGRTARAGRSGEALTLCDNTERGLLRDIERLIKRKIDVAETPEASGRTVVAPEERASYEVAEEKPRPTSRKPRRRKPQGAGQKQDGSQNAGRPARGHKARSGKAQGGAQRDAKPGNGQRRQKRNRRPAAAA</sequence>
<evidence type="ECO:0000259" key="10">
    <source>
        <dbReference type="PROSITE" id="PS51195"/>
    </source>
</evidence>
<dbReference type="RefSeq" id="WP_160588026.1">
    <property type="nucleotide sequence ID" value="NZ_BMHN01000001.1"/>
</dbReference>
<dbReference type="GO" id="GO:0005524">
    <property type="term" value="F:ATP binding"/>
    <property type="evidence" value="ECO:0007669"/>
    <property type="project" value="UniProtKB-KW"/>
</dbReference>
<comment type="similarity">
    <text evidence="5">Belongs to the DEAD box helicase family.</text>
</comment>
<dbReference type="PROSITE" id="PS51194">
    <property type="entry name" value="HELICASE_CTER"/>
    <property type="match status" value="1"/>
</dbReference>
<feature type="domain" description="DEAD-box RNA helicase Q" evidence="10">
    <location>
        <begin position="2"/>
        <end position="30"/>
    </location>
</feature>
<dbReference type="PROSITE" id="PS51195">
    <property type="entry name" value="Q_MOTIF"/>
    <property type="match status" value="1"/>
</dbReference>
<keyword evidence="2" id="KW-0378">Hydrolase</keyword>
<dbReference type="InterPro" id="IPR001650">
    <property type="entry name" value="Helicase_C-like"/>
</dbReference>
<evidence type="ECO:0000259" key="8">
    <source>
        <dbReference type="PROSITE" id="PS51192"/>
    </source>
</evidence>
<feature type="short sequence motif" description="Q motif" evidence="6">
    <location>
        <begin position="2"/>
        <end position="30"/>
    </location>
</feature>
<dbReference type="CDD" id="cd18787">
    <property type="entry name" value="SF2_C_DEAD"/>
    <property type="match status" value="1"/>
</dbReference>
<feature type="compositionally biased region" description="Basic residues" evidence="7">
    <location>
        <begin position="399"/>
        <end position="409"/>
    </location>
</feature>
<keyword evidence="4" id="KW-0067">ATP-binding</keyword>
<feature type="compositionally biased region" description="Basic residues" evidence="7">
    <location>
        <begin position="451"/>
        <end position="463"/>
    </location>
</feature>
<comment type="caution">
    <text evidence="11">The sequence shown here is derived from an EMBL/GenBank/DDBJ whole genome shotgun (WGS) entry which is preliminary data.</text>
</comment>
<dbReference type="PANTHER" id="PTHR47959">
    <property type="entry name" value="ATP-DEPENDENT RNA HELICASE RHLE-RELATED"/>
    <property type="match status" value="1"/>
</dbReference>
<evidence type="ECO:0000256" key="1">
    <source>
        <dbReference type="ARBA" id="ARBA00022741"/>
    </source>
</evidence>
<evidence type="ECO:0000313" key="12">
    <source>
        <dbReference type="Proteomes" id="UP000470384"/>
    </source>
</evidence>
<organism evidence="11 12">
    <name type="scientific">Pyruvatibacter mobilis</name>
    <dbReference type="NCBI Taxonomy" id="1712261"/>
    <lineage>
        <taxon>Bacteria</taxon>
        <taxon>Pseudomonadati</taxon>
        <taxon>Pseudomonadota</taxon>
        <taxon>Alphaproteobacteria</taxon>
        <taxon>Hyphomicrobiales</taxon>
        <taxon>Parvibaculaceae</taxon>
        <taxon>Pyruvatibacter</taxon>
    </lineage>
</organism>
<evidence type="ECO:0000259" key="9">
    <source>
        <dbReference type="PROSITE" id="PS51194"/>
    </source>
</evidence>
<dbReference type="EMBL" id="WXYQ01000006">
    <property type="protein sequence ID" value="NBG96082.1"/>
    <property type="molecule type" value="Genomic_DNA"/>
</dbReference>
<dbReference type="InterPro" id="IPR027417">
    <property type="entry name" value="P-loop_NTPase"/>
</dbReference>
<dbReference type="Gene3D" id="3.40.50.300">
    <property type="entry name" value="P-loop containing nucleotide triphosphate hydrolases"/>
    <property type="match status" value="2"/>
</dbReference>